<gene>
    <name evidence="3" type="ORF">CCMP2556_LOCUS42833</name>
</gene>
<accession>A0ABP0QPH8</accession>
<feature type="region of interest" description="Disordered" evidence="1">
    <location>
        <begin position="1"/>
        <end position="23"/>
    </location>
</feature>
<sequence>MLRDQESGATSRTAPRRGATHQPEELYDQLADACGADWQQALLVDLLPRGADGVLEIFRAVLREDELAKSQASPSKHRWRPWPLLQGKRCQAPVKVAEAIGACRAAVWARRPGIDISTEADLLLVGIVLRLLLRLGLISPRAEDAFESFVHFTRQQLNLQNEVNLLQHLRSALPKRAAPFVAVPRLMGCSNAEVAIVSWEDGICLSEVTRKRFGGCYVEETELCARRAAARQLARTFWMLLFEHGIALGGLCSGNVLIRTAIEDENHLEVVLLRCGLCHEVDPETVSDLRALTRLLRQGASPQEIGRLILTRVHGRSGGRVDEVHDKDGFFASVADLLGKSKCVTPPLRGALLLHRFLETLQKHRLLASEAHMQVATSAAATNAVCCRLDPFSNGGLYEALLEVEKASESKSK</sequence>
<dbReference type="Pfam" id="PF03109">
    <property type="entry name" value="ABC1"/>
    <property type="match status" value="1"/>
</dbReference>
<reference evidence="3 4" key="1">
    <citation type="submission" date="2024-02" db="EMBL/GenBank/DDBJ databases">
        <authorList>
            <person name="Chen Y."/>
            <person name="Shah S."/>
            <person name="Dougan E. K."/>
            <person name="Thang M."/>
            <person name="Chan C."/>
        </authorList>
    </citation>
    <scope>NUCLEOTIDE SEQUENCE [LARGE SCALE GENOMIC DNA]</scope>
</reference>
<evidence type="ECO:0000313" key="3">
    <source>
        <dbReference type="EMBL" id="CAK9088886.1"/>
    </source>
</evidence>
<dbReference type="InterPro" id="IPR004147">
    <property type="entry name" value="ABC1_dom"/>
</dbReference>
<comment type="caution">
    <text evidence="3">The sequence shown here is derived from an EMBL/GenBank/DDBJ whole genome shotgun (WGS) entry which is preliminary data.</text>
</comment>
<dbReference type="PANTHER" id="PTHR45890">
    <property type="entry name" value="AARF DOMAIN CONTAINING KINASE 2 (PREDICTED)"/>
    <property type="match status" value="1"/>
</dbReference>
<dbReference type="InterPro" id="IPR052402">
    <property type="entry name" value="ADCK_kinase"/>
</dbReference>
<feature type="domain" description="ABC1 atypical kinase-like" evidence="2">
    <location>
        <begin position="106"/>
        <end position="292"/>
    </location>
</feature>
<protein>
    <recommendedName>
        <fullName evidence="2">ABC1 atypical kinase-like domain-containing protein</fullName>
    </recommendedName>
</protein>
<keyword evidence="4" id="KW-1185">Reference proteome</keyword>
<organism evidence="3 4">
    <name type="scientific">Durusdinium trenchii</name>
    <dbReference type="NCBI Taxonomy" id="1381693"/>
    <lineage>
        <taxon>Eukaryota</taxon>
        <taxon>Sar</taxon>
        <taxon>Alveolata</taxon>
        <taxon>Dinophyceae</taxon>
        <taxon>Suessiales</taxon>
        <taxon>Symbiodiniaceae</taxon>
        <taxon>Durusdinium</taxon>
    </lineage>
</organism>
<evidence type="ECO:0000313" key="4">
    <source>
        <dbReference type="Proteomes" id="UP001642484"/>
    </source>
</evidence>
<proteinExistence type="predicted"/>
<dbReference type="PANTHER" id="PTHR45890:SF1">
    <property type="entry name" value="AARF DOMAIN CONTAINING KINASE 2"/>
    <property type="match status" value="1"/>
</dbReference>
<name>A0ABP0QPH8_9DINO</name>
<evidence type="ECO:0000259" key="2">
    <source>
        <dbReference type="Pfam" id="PF03109"/>
    </source>
</evidence>
<dbReference type="Proteomes" id="UP001642484">
    <property type="component" value="Unassembled WGS sequence"/>
</dbReference>
<dbReference type="EMBL" id="CAXAMN010024694">
    <property type="protein sequence ID" value="CAK9088886.1"/>
    <property type="molecule type" value="Genomic_DNA"/>
</dbReference>
<evidence type="ECO:0000256" key="1">
    <source>
        <dbReference type="SAM" id="MobiDB-lite"/>
    </source>
</evidence>